<gene>
    <name evidence="1" type="ORF">L9059_16500</name>
</gene>
<keyword evidence="2" id="KW-1185">Reference proteome</keyword>
<accession>A0ABT0F1L3</accession>
<dbReference type="Proteomes" id="UP001299876">
    <property type="component" value="Unassembled WGS sequence"/>
</dbReference>
<dbReference type="RefSeq" id="WP_247292050.1">
    <property type="nucleotide sequence ID" value="NZ_JAKNRW010000012.1"/>
</dbReference>
<evidence type="ECO:0000313" key="1">
    <source>
        <dbReference type="EMBL" id="MCK1791759.1"/>
    </source>
</evidence>
<dbReference type="EMBL" id="JAKNRW010000012">
    <property type="protein sequence ID" value="MCK1791759.1"/>
    <property type="molecule type" value="Genomic_DNA"/>
</dbReference>
<protein>
    <submittedName>
        <fullName evidence="1">Uncharacterized protein</fullName>
    </submittedName>
</protein>
<organism evidence="1 2">
    <name type="scientific">Pseudomonas violetae</name>
    <dbReference type="NCBI Taxonomy" id="2915813"/>
    <lineage>
        <taxon>Bacteria</taxon>
        <taxon>Pseudomonadati</taxon>
        <taxon>Pseudomonadota</taxon>
        <taxon>Gammaproteobacteria</taxon>
        <taxon>Pseudomonadales</taxon>
        <taxon>Pseudomonadaceae</taxon>
        <taxon>Pseudomonas</taxon>
    </lineage>
</organism>
<sequence>MSGTEMTFHSKRLSNFDLLRIHKAQAQGFDLPVTAYLNHVAIVGKSAAGVVFGHVRKGPLGRFDDGHYMRTSDIVCALREGRFWVLNTLNSRYVIATFQRDIGRQTLRDFLTVSSQAIHEPPHSIQ</sequence>
<evidence type="ECO:0000313" key="2">
    <source>
        <dbReference type="Proteomes" id="UP001299876"/>
    </source>
</evidence>
<comment type="caution">
    <text evidence="1">The sequence shown here is derived from an EMBL/GenBank/DDBJ whole genome shotgun (WGS) entry which is preliminary data.</text>
</comment>
<reference evidence="1 2" key="1">
    <citation type="submission" date="2022-02" db="EMBL/GenBank/DDBJ databases">
        <title>Comparative genomics of the first Antarctic Pseudomonas spp. capable of biotransforming 2,4,6-Trinitrotoluene.</title>
        <authorList>
            <person name="Cabrera M.A."/>
            <person name="Marquez S.L."/>
            <person name="Perez-Donoso J.M."/>
        </authorList>
    </citation>
    <scope>NUCLEOTIDE SEQUENCE [LARGE SCALE GENOMIC DNA]</scope>
    <source>
        <strain evidence="1 2">TNT19</strain>
    </source>
</reference>
<name>A0ABT0F1L3_9PSED</name>
<proteinExistence type="predicted"/>